<keyword evidence="3" id="KW-0548">Nucleotidyltransferase</keyword>
<organism evidence="5">
    <name type="scientific">Leucocoprinus ourmiavirus A</name>
    <dbReference type="NCBI Taxonomy" id="2592719"/>
    <lineage>
        <taxon>Viruses</taxon>
        <taxon>Riboviria</taxon>
        <taxon>Orthornavirae</taxon>
        <taxon>Lenarviricota</taxon>
        <taxon>Miaviricetes</taxon>
        <taxon>Ourlivirales</taxon>
        <taxon>Botourmiaviridae</taxon>
        <taxon>Ourmiavirus</taxon>
    </lineage>
</organism>
<proteinExistence type="predicted"/>
<sequence length="618" mass="71255">MERTINKSKDVSLAPAKAVPMLWAKIRSVLEDVGCGKGLPWRVPDKGFLAEKLKRVAEQERKETGSGRRAQNRELTGAASGFLFRKVIPGTVGKTEAEVDYLRSLGSDHRHKCGSNCRWKLDVRRKVEELFPIGWDSEYKEYVERAYVGRSACLEVNKKSGGFARFVRDMEWDDWVEGYWGEGDIFESWRREVELGKEERKVSVLLEDGKTRTVTVSSGKQAWLQPFHQMMYDRLARQKWLVRGEVTRKQLRRMYEGSGLMVSGDYEAATDNFCPEHSRWLMEVISSRCRYVPVDLLQLMENRFDGGFLVGKTGRVERRKGQMMGDYLSFPFLCLVNYLTAWRSLGENESLMINGDDIAFRAPEHEIEKWEKGVAEAGLSLSKGKTLKSSWMFSLNSTFWVEGKTGMTKLRAVRAKTFLKESERGMWARFDEVRKGWSGKDRQIIGRSFLEWRAHQKKKWDDVGGDMIWLVRKTKGKGSEWKRTVPAKVRSTIIDLYERCALEGVRGGGKNFCEDDPRSLYDLRPLSYDEEGEPGGRFEWPGLYKGHRSENRQKKVIYFKPIEVVVRLKGMKRSCPIRVRRVKNKERMGWVKKENPEHGIPAVISGEESNECSGEQGP</sequence>
<protein>
    <submittedName>
        <fullName evidence="5">Putative RdRp</fullName>
    </submittedName>
</protein>
<evidence type="ECO:0000256" key="4">
    <source>
        <dbReference type="SAM" id="MobiDB-lite"/>
    </source>
</evidence>
<dbReference type="InterPro" id="IPR043502">
    <property type="entry name" value="DNA/RNA_pol_sf"/>
</dbReference>
<dbReference type="SUPFAM" id="SSF56672">
    <property type="entry name" value="DNA/RNA polymerases"/>
    <property type="match status" value="1"/>
</dbReference>
<evidence type="ECO:0000256" key="2">
    <source>
        <dbReference type="ARBA" id="ARBA00022679"/>
    </source>
</evidence>
<evidence type="ECO:0000256" key="1">
    <source>
        <dbReference type="ARBA" id="ARBA00022484"/>
    </source>
</evidence>
<evidence type="ECO:0000313" key="5">
    <source>
        <dbReference type="EMBL" id="QED42901.1"/>
    </source>
</evidence>
<reference evidence="5" key="1">
    <citation type="submission" date="2018-11" db="EMBL/GenBank/DDBJ databases">
        <authorList>
            <person name="Jo Y."/>
            <person name="Cho W.K."/>
        </authorList>
    </citation>
    <scope>NUCLEOTIDE SEQUENCE</scope>
    <source>
        <strain evidence="5">Won</strain>
    </source>
</reference>
<dbReference type="EMBL" id="MK231028">
    <property type="protein sequence ID" value="QED42901.1"/>
    <property type="molecule type" value="Genomic_RNA"/>
</dbReference>
<name>A0A7G3W8S6_9VIRU</name>
<keyword evidence="1" id="KW-0696">RNA-directed RNA polymerase</keyword>
<dbReference type="GO" id="GO:0003968">
    <property type="term" value="F:RNA-directed RNA polymerase activity"/>
    <property type="evidence" value="ECO:0007669"/>
    <property type="project" value="UniProtKB-KW"/>
</dbReference>
<evidence type="ECO:0000256" key="3">
    <source>
        <dbReference type="ARBA" id="ARBA00022695"/>
    </source>
</evidence>
<feature type="region of interest" description="Disordered" evidence="4">
    <location>
        <begin position="593"/>
        <end position="618"/>
    </location>
</feature>
<accession>A0A7G3W8S6</accession>
<keyword evidence="2" id="KW-0808">Transferase</keyword>